<reference evidence="10 11" key="1">
    <citation type="submission" date="2020-04" db="EMBL/GenBank/DDBJ databases">
        <authorList>
            <person name="Basu S."/>
            <person name="Maruthanayagam V."/>
            <person name="Chakraborty S."/>
            <person name="Pramanik A."/>
            <person name="Mukherjee J."/>
            <person name="Brink B."/>
        </authorList>
    </citation>
    <scope>NUCLEOTIDE SEQUENCE [LARGE SCALE GENOMIC DNA]</scope>
    <source>
        <strain evidence="10 11">AP17</strain>
    </source>
</reference>
<dbReference type="InterPro" id="IPR021745">
    <property type="entry name" value="CbiG_mid"/>
</dbReference>
<dbReference type="AlphaFoldDB" id="A0A6H1TX42"/>
<dbReference type="InterPro" id="IPR036518">
    <property type="entry name" value="CobE/GbiG_C_sf"/>
</dbReference>
<evidence type="ECO:0000259" key="7">
    <source>
        <dbReference type="Pfam" id="PF01890"/>
    </source>
</evidence>
<gene>
    <name evidence="10" type="primary">cobJ</name>
    <name evidence="10" type="ORF">HCG48_09410</name>
</gene>
<dbReference type="UniPathway" id="UPA00148"/>
<keyword evidence="3 10" id="KW-0489">Methyltransferase</keyword>
<dbReference type="EC" id="2.1.1.131" evidence="10"/>
<evidence type="ECO:0000313" key="11">
    <source>
        <dbReference type="Proteomes" id="UP000500857"/>
    </source>
</evidence>
<dbReference type="NCBIfam" id="TIGR01466">
    <property type="entry name" value="cobJ_cbiH"/>
    <property type="match status" value="1"/>
</dbReference>
<feature type="domain" description="Cobalamin biosynthesis central region" evidence="9">
    <location>
        <begin position="142"/>
        <end position="234"/>
    </location>
</feature>
<dbReference type="InterPro" id="IPR014776">
    <property type="entry name" value="4pyrrole_Mease_sub2"/>
</dbReference>
<name>A0A6H1TX42_9CYAN</name>
<dbReference type="PANTHER" id="PTHR47036:SF1">
    <property type="entry name" value="COBALT-FACTOR III C(17)-METHYLTRANSFERASE-RELATED"/>
    <property type="match status" value="1"/>
</dbReference>
<dbReference type="InterPro" id="IPR035996">
    <property type="entry name" value="4pyrrol_Methylase_sf"/>
</dbReference>
<dbReference type="Gene3D" id="3.30.420.180">
    <property type="entry name" value="CobE/GbiG C-terminal domain"/>
    <property type="match status" value="1"/>
</dbReference>
<evidence type="ECO:0000259" key="6">
    <source>
        <dbReference type="Pfam" id="PF00590"/>
    </source>
</evidence>
<organism evidence="10 11">
    <name type="scientific">Oxynema aestuarii AP17</name>
    <dbReference type="NCBI Taxonomy" id="2064643"/>
    <lineage>
        <taxon>Bacteria</taxon>
        <taxon>Bacillati</taxon>
        <taxon>Cyanobacteriota</taxon>
        <taxon>Cyanophyceae</taxon>
        <taxon>Oscillatoriophycideae</taxon>
        <taxon>Oscillatoriales</taxon>
        <taxon>Oscillatoriaceae</taxon>
        <taxon>Oxynema</taxon>
        <taxon>Oxynema aestuarii</taxon>
    </lineage>
</organism>
<dbReference type="SUPFAM" id="SSF53790">
    <property type="entry name" value="Tetrapyrrole methylase"/>
    <property type="match status" value="1"/>
</dbReference>
<dbReference type="Pfam" id="PF01890">
    <property type="entry name" value="CbiG_C"/>
    <property type="match status" value="1"/>
</dbReference>
<dbReference type="Pfam" id="PF00590">
    <property type="entry name" value="TP_methylase"/>
    <property type="match status" value="1"/>
</dbReference>
<dbReference type="EMBL" id="CP051167">
    <property type="protein sequence ID" value="QIZ70776.1"/>
    <property type="molecule type" value="Genomic_DNA"/>
</dbReference>
<sequence>MASVLEEFQPIAAIATTPRGVRCLQRLGEDPQMTLWVGEALGEMPRTRVYSGSLKDHLSAIWNETRALVFCLATGAVVRSIAPLLQNKQQDPAIVVIDEGGKYVISLCGGHQRGADRLAESIARQLGATAVLTGASNALGLPGADVLGEPFGWQRGVGDWNAASAAIARSEAVEVVQEVGWKIWQQHLPPSHPFVGEGLKPMPPVADLGARIWISDRRVPTHPEPEIPEIRWHPRVLWVGVGCERGTSARVIETGIERALSQAGLAPEAIAGLATIALKADEIGLLELSRDRHWPLKTFEGSELRAIAVPTPSAVVEAEVGTPSVAEAAALRAAGASEWAEALVVSKQICRIDGEPGAATVAISRARREYSDRPGQLWLVGTGPGSLELMTPAAQMAIAGADAIVGYTLYVDLVSPLLRPGQIVESLPITRERERAERAIALADRGLKVAVISSGDAGIYGMAGLVLEQLAAKGWDGKTPKVEVLPGISAVNAAAARVGTPLMHDFCAISLSDLLTPWEVIEKRLRAAAAADFVVALYNPKSRSRTEQIAIARQILLEERSPDTPVALVRSAYREDERIELTTLDRLFTCEIDMLTTVLIGNRSTRRHGDWIVTPRGYLGFDGPAGSPS</sequence>
<dbReference type="SUPFAM" id="SSF159664">
    <property type="entry name" value="CobE/GbiG C-terminal domain-like"/>
    <property type="match status" value="1"/>
</dbReference>
<keyword evidence="2" id="KW-0169">Cobalamin biosynthesis</keyword>
<evidence type="ECO:0000256" key="3">
    <source>
        <dbReference type="ARBA" id="ARBA00022603"/>
    </source>
</evidence>
<feature type="domain" description="Tetrapyrrole methylase" evidence="6">
    <location>
        <begin position="377"/>
        <end position="586"/>
    </location>
</feature>
<keyword evidence="4 10" id="KW-0808">Transferase</keyword>
<evidence type="ECO:0000256" key="2">
    <source>
        <dbReference type="ARBA" id="ARBA00022573"/>
    </source>
</evidence>
<keyword evidence="11" id="KW-1185">Reference proteome</keyword>
<dbReference type="GO" id="GO:0030789">
    <property type="term" value="F:precorrin-3B C17-methyltransferase activity"/>
    <property type="evidence" value="ECO:0007669"/>
    <property type="project" value="UniProtKB-EC"/>
</dbReference>
<dbReference type="Gene3D" id="3.40.1010.10">
    <property type="entry name" value="Cobalt-precorrin-4 Transmethylase, Domain 1"/>
    <property type="match status" value="1"/>
</dbReference>
<dbReference type="InterPro" id="IPR014777">
    <property type="entry name" value="4pyrrole_Mease_sub1"/>
</dbReference>
<dbReference type="Gene3D" id="3.40.50.11220">
    <property type="match status" value="1"/>
</dbReference>
<keyword evidence="5" id="KW-0949">S-adenosyl-L-methionine</keyword>
<dbReference type="GO" id="GO:0009236">
    <property type="term" value="P:cobalamin biosynthetic process"/>
    <property type="evidence" value="ECO:0007669"/>
    <property type="project" value="UniProtKB-UniPathway"/>
</dbReference>
<dbReference type="PANTHER" id="PTHR47036">
    <property type="entry name" value="COBALT-FACTOR III C(17)-METHYLTRANSFERASE-RELATED"/>
    <property type="match status" value="1"/>
</dbReference>
<dbReference type="CDD" id="cd11646">
    <property type="entry name" value="Precorrin_3B_C17_MT"/>
    <property type="match status" value="1"/>
</dbReference>
<evidence type="ECO:0000313" key="10">
    <source>
        <dbReference type="EMBL" id="QIZ70776.1"/>
    </source>
</evidence>
<feature type="domain" description="CobE/GbiG C-terminal" evidence="7">
    <location>
        <begin position="237"/>
        <end position="363"/>
    </location>
</feature>
<dbReference type="SUPFAM" id="SSF159672">
    <property type="entry name" value="CbiG N-terminal domain-like"/>
    <property type="match status" value="1"/>
</dbReference>
<dbReference type="InterPro" id="IPR006363">
    <property type="entry name" value="Cbl_synth_CobJ/CibH_dom"/>
</dbReference>
<dbReference type="InterPro" id="IPR000878">
    <property type="entry name" value="4pyrrol_Mease"/>
</dbReference>
<dbReference type="InterPro" id="IPR038029">
    <property type="entry name" value="GbiG_N_sf"/>
</dbReference>
<evidence type="ECO:0000256" key="4">
    <source>
        <dbReference type="ARBA" id="ARBA00022679"/>
    </source>
</evidence>
<dbReference type="Proteomes" id="UP000500857">
    <property type="component" value="Chromosome"/>
</dbReference>
<evidence type="ECO:0000259" key="8">
    <source>
        <dbReference type="Pfam" id="PF11760"/>
    </source>
</evidence>
<feature type="domain" description="Cobalamin synthesis G N-terminal" evidence="8">
    <location>
        <begin position="57"/>
        <end position="136"/>
    </location>
</feature>
<protein>
    <submittedName>
        <fullName evidence="10">Precorrin-3B C(17)-methyltransferase</fullName>
        <ecNumber evidence="10">2.1.1.131</ecNumber>
    </submittedName>
</protein>
<proteinExistence type="predicted"/>
<dbReference type="KEGG" id="oxy:HCG48_09410"/>
<accession>A0A6H1TX42</accession>
<dbReference type="Gene3D" id="3.30.950.10">
    <property type="entry name" value="Methyltransferase, Cobalt-precorrin-4 Transmethylase, Domain 2"/>
    <property type="match status" value="1"/>
</dbReference>
<evidence type="ECO:0000256" key="1">
    <source>
        <dbReference type="ARBA" id="ARBA00004953"/>
    </source>
</evidence>
<dbReference type="GO" id="GO:0032259">
    <property type="term" value="P:methylation"/>
    <property type="evidence" value="ECO:0007669"/>
    <property type="project" value="UniProtKB-KW"/>
</dbReference>
<comment type="pathway">
    <text evidence="1">Cofactor biosynthesis; adenosylcobalamin biosynthesis.</text>
</comment>
<evidence type="ECO:0000259" key="9">
    <source>
        <dbReference type="Pfam" id="PF11761"/>
    </source>
</evidence>
<dbReference type="RefSeq" id="WP_168568931.1">
    <property type="nucleotide sequence ID" value="NZ_CP051167.1"/>
</dbReference>
<dbReference type="InterPro" id="IPR021744">
    <property type="entry name" value="CbiG_N"/>
</dbReference>
<dbReference type="Pfam" id="PF11760">
    <property type="entry name" value="CbiG_N"/>
    <property type="match status" value="1"/>
</dbReference>
<evidence type="ECO:0000256" key="5">
    <source>
        <dbReference type="ARBA" id="ARBA00022691"/>
    </source>
</evidence>
<dbReference type="InterPro" id="IPR051810">
    <property type="entry name" value="Precorrin_MeTrfase"/>
</dbReference>
<dbReference type="InterPro" id="IPR002750">
    <property type="entry name" value="CobE/GbiG_C"/>
</dbReference>
<dbReference type="Pfam" id="PF11761">
    <property type="entry name" value="CbiG_mid"/>
    <property type="match status" value="1"/>
</dbReference>